<dbReference type="EMBL" id="WLYL01000001">
    <property type="protein sequence ID" value="MTD09920.1"/>
    <property type="molecule type" value="Genomic_DNA"/>
</dbReference>
<accession>A0A6L6GBI0</accession>
<gene>
    <name evidence="2" type="ORF">GIX10_00420</name>
    <name evidence="1" type="ORF">SKM48_11475</name>
</gene>
<proteinExistence type="predicted"/>
<name>A0A6L6GBI0_9GAMM</name>
<protein>
    <submittedName>
        <fullName evidence="2">Uncharacterized protein</fullName>
    </submittedName>
</protein>
<dbReference type="Proteomes" id="UP000473854">
    <property type="component" value="Unassembled WGS sequence"/>
</dbReference>
<evidence type="ECO:0000313" key="4">
    <source>
        <dbReference type="Proteomes" id="UP001284094"/>
    </source>
</evidence>
<reference evidence="2 3" key="1">
    <citation type="submission" date="2019-11" db="EMBL/GenBank/DDBJ databases">
        <authorList>
            <person name="An D."/>
        </authorList>
    </citation>
    <scope>NUCLEOTIDE SEQUENCE [LARGE SCALE GENOMIC DNA]</scope>
    <source>
        <strain evidence="2 3">YIM 103518</strain>
    </source>
</reference>
<dbReference type="AlphaFoldDB" id="A0A6L6GBI0"/>
<comment type="caution">
    <text evidence="2">The sequence shown here is derived from an EMBL/GenBank/DDBJ whole genome shotgun (WGS) entry which is preliminary data.</text>
</comment>
<dbReference type="EMBL" id="JAXHPO010000067">
    <property type="protein sequence ID" value="MDY6551359.1"/>
    <property type="molecule type" value="Genomic_DNA"/>
</dbReference>
<keyword evidence="4" id="KW-1185">Reference proteome</keyword>
<evidence type="ECO:0000313" key="2">
    <source>
        <dbReference type="EMBL" id="MTD09920.1"/>
    </source>
</evidence>
<reference evidence="1" key="2">
    <citation type="submission" date="2023-11" db="EMBL/GenBank/DDBJ databases">
        <authorList>
            <person name="Kyselkova M."/>
            <person name="Xanthopoulou K."/>
            <person name="Shestivska V."/>
            <person name="Spanelova P."/>
            <person name="Maixnerova M."/>
            <person name="Higgins P.G."/>
            <person name="Nemec A."/>
        </authorList>
    </citation>
    <scope>NUCLEOTIDE SEQUENCE</scope>
    <source>
        <strain evidence="1">ANC 7225</strain>
    </source>
</reference>
<dbReference type="Proteomes" id="UP001284094">
    <property type="component" value="Unassembled WGS sequence"/>
</dbReference>
<organism evidence="2 3">
    <name type="scientific">Acinetobacter faecalis</name>
    <dbReference type="NCBI Taxonomy" id="2665161"/>
    <lineage>
        <taxon>Bacteria</taxon>
        <taxon>Pseudomonadati</taxon>
        <taxon>Pseudomonadota</taxon>
        <taxon>Gammaproteobacteria</taxon>
        <taxon>Moraxellales</taxon>
        <taxon>Moraxellaceae</taxon>
        <taxon>Acinetobacter</taxon>
    </lineage>
</organism>
<evidence type="ECO:0000313" key="3">
    <source>
        <dbReference type="Proteomes" id="UP000473854"/>
    </source>
</evidence>
<evidence type="ECO:0000313" key="1">
    <source>
        <dbReference type="EMBL" id="MDY6551359.1"/>
    </source>
</evidence>
<sequence>MVDVYEYRYTKLGIFGALPTHKIFLNSKIRNQAKFVFSDNTFIYGVVSDWFLVNSDFDTRKSTWLEENKPFLATEKRLLKEYRVLHPEFKTEEIL</sequence>
<dbReference type="RefSeq" id="WP_154771689.1">
    <property type="nucleotide sequence ID" value="NZ_JAXHPE010000001.1"/>
</dbReference>
<reference evidence="1 4" key="3">
    <citation type="journal article" date="2024" name="Syst. Appl. Microbiol.">
        <title>Evidence for the occurrence of Acinetobacter faecalis in cattle feces and its emended description.</title>
        <authorList>
            <person name="Kyselkova M."/>
            <person name="Xanthopoulou K."/>
            <person name="Shestivska V."/>
            <person name="Spanelova P."/>
            <person name="Maixnerova M."/>
            <person name="Higgins P.G."/>
            <person name="Nemec A."/>
        </authorList>
    </citation>
    <scope>NUCLEOTIDE SEQUENCE [LARGE SCALE GENOMIC DNA]</scope>
    <source>
        <strain evidence="1 4">ANC 7225</strain>
    </source>
</reference>